<dbReference type="InterPro" id="IPR013785">
    <property type="entry name" value="Aldolase_TIM"/>
</dbReference>
<dbReference type="eggNOG" id="COG0329">
    <property type="taxonomic scope" value="Bacteria"/>
</dbReference>
<dbReference type="KEGG" id="sgp:SpiGrapes_0768"/>
<dbReference type="HOGENOM" id="CLU_049343_7_0_12"/>
<evidence type="ECO:0000256" key="7">
    <source>
        <dbReference type="ARBA" id="ARBA00022915"/>
    </source>
</evidence>
<dbReference type="EMBL" id="CP003155">
    <property type="protein sequence ID" value="AEV28603.1"/>
    <property type="molecule type" value="Genomic_DNA"/>
</dbReference>
<comment type="subcellular location">
    <subcellularLocation>
        <location evidence="12">Cytoplasm</location>
    </subcellularLocation>
</comment>
<dbReference type="PRINTS" id="PR00146">
    <property type="entry name" value="DHPICSNTHASE"/>
</dbReference>
<feature type="active site" description="Proton donor/acceptor" evidence="12 14">
    <location>
        <position position="137"/>
    </location>
</feature>
<keyword evidence="17" id="KW-1185">Reference proteome</keyword>
<keyword evidence="10 12" id="KW-0704">Schiff base</keyword>
<evidence type="ECO:0000256" key="13">
    <source>
        <dbReference type="PIRNR" id="PIRNR001365"/>
    </source>
</evidence>
<dbReference type="UniPathway" id="UPA00034">
    <property type="reaction ID" value="UER00017"/>
</dbReference>
<dbReference type="InterPro" id="IPR002220">
    <property type="entry name" value="DapA-like"/>
</dbReference>
<keyword evidence="7 12" id="KW-0220">Diaminopimelate biosynthesis</keyword>
<dbReference type="RefSeq" id="WP_014269452.1">
    <property type="nucleotide sequence ID" value="NC_016633.1"/>
</dbReference>
<dbReference type="SMART" id="SM01130">
    <property type="entry name" value="DHDPS"/>
    <property type="match status" value="1"/>
</dbReference>
<feature type="active site" description="Schiff-base intermediate with substrate" evidence="12 14">
    <location>
        <position position="166"/>
    </location>
</feature>
<evidence type="ECO:0000313" key="16">
    <source>
        <dbReference type="EMBL" id="AEV28603.1"/>
    </source>
</evidence>
<keyword evidence="8 12" id="KW-0457">Lysine biosynthesis</keyword>
<keyword evidence="6 12" id="KW-0028">Amino-acid biosynthesis</keyword>
<dbReference type="InterPro" id="IPR005263">
    <property type="entry name" value="DapA"/>
</dbReference>
<dbReference type="STRING" id="158190.SpiGrapes_0768"/>
<protein>
    <recommendedName>
        <fullName evidence="4 12">4-hydroxy-tetrahydrodipicolinate synthase</fullName>
        <shortName evidence="12">HTPA synthase</shortName>
        <ecNumber evidence="4 12">4.3.3.7</ecNumber>
    </recommendedName>
</protein>
<evidence type="ECO:0000256" key="8">
    <source>
        <dbReference type="ARBA" id="ARBA00023154"/>
    </source>
</evidence>
<comment type="catalytic activity">
    <reaction evidence="11 12">
        <text>L-aspartate 4-semialdehyde + pyruvate = (2S,4S)-4-hydroxy-2,3,4,5-tetrahydrodipicolinate + H2O + H(+)</text>
        <dbReference type="Rhea" id="RHEA:34171"/>
        <dbReference type="ChEBI" id="CHEBI:15361"/>
        <dbReference type="ChEBI" id="CHEBI:15377"/>
        <dbReference type="ChEBI" id="CHEBI:15378"/>
        <dbReference type="ChEBI" id="CHEBI:67139"/>
        <dbReference type="ChEBI" id="CHEBI:537519"/>
        <dbReference type="EC" id="4.3.3.7"/>
    </reaction>
</comment>
<evidence type="ECO:0000256" key="12">
    <source>
        <dbReference type="HAMAP-Rule" id="MF_00418"/>
    </source>
</evidence>
<dbReference type="PANTHER" id="PTHR12128">
    <property type="entry name" value="DIHYDRODIPICOLINATE SYNTHASE"/>
    <property type="match status" value="1"/>
</dbReference>
<feature type="site" description="Part of a proton relay during catalysis" evidence="12">
    <location>
        <position position="48"/>
    </location>
</feature>
<dbReference type="NCBIfam" id="TIGR00674">
    <property type="entry name" value="dapA"/>
    <property type="match status" value="1"/>
</dbReference>
<feature type="binding site" evidence="12 15">
    <location>
        <position position="49"/>
    </location>
    <ligand>
        <name>pyruvate</name>
        <dbReference type="ChEBI" id="CHEBI:15361"/>
    </ligand>
</feature>
<dbReference type="GO" id="GO:0008840">
    <property type="term" value="F:4-hydroxy-tetrahydrodipicolinate synthase activity"/>
    <property type="evidence" value="ECO:0007669"/>
    <property type="project" value="UniProtKB-UniRule"/>
</dbReference>
<evidence type="ECO:0000256" key="10">
    <source>
        <dbReference type="ARBA" id="ARBA00023270"/>
    </source>
</evidence>
<evidence type="ECO:0000256" key="14">
    <source>
        <dbReference type="PIRSR" id="PIRSR001365-1"/>
    </source>
</evidence>
<evidence type="ECO:0000256" key="2">
    <source>
        <dbReference type="ARBA" id="ARBA00005120"/>
    </source>
</evidence>
<gene>
    <name evidence="12" type="primary">dapA</name>
    <name evidence="16" type="ordered locus">SpiGrapes_0768</name>
</gene>
<dbReference type="CDD" id="cd00950">
    <property type="entry name" value="DHDPS"/>
    <property type="match status" value="1"/>
</dbReference>
<evidence type="ECO:0000256" key="6">
    <source>
        <dbReference type="ARBA" id="ARBA00022605"/>
    </source>
</evidence>
<dbReference type="SUPFAM" id="SSF51569">
    <property type="entry name" value="Aldolase"/>
    <property type="match status" value="1"/>
</dbReference>
<dbReference type="HAMAP" id="MF_00418">
    <property type="entry name" value="DapA"/>
    <property type="match status" value="1"/>
</dbReference>
<comment type="caution">
    <text evidence="12">Was originally thought to be a dihydrodipicolinate synthase (DHDPS), catalyzing the condensation of (S)-aspartate-beta-semialdehyde [(S)-ASA] and pyruvate to dihydrodipicolinate (DHDP). However, it was shown in E.coli that the product of the enzymatic reaction is not dihydrodipicolinate but in fact (4S)-4-hydroxy-2,3,4,5-tetrahydro-(2S)-dipicolinic acid (HTPA), and that the consecutive dehydration reaction leading to DHDP is not spontaneous but catalyzed by DapB.</text>
</comment>
<evidence type="ECO:0000256" key="3">
    <source>
        <dbReference type="ARBA" id="ARBA00007592"/>
    </source>
</evidence>
<dbReference type="InterPro" id="IPR020624">
    <property type="entry name" value="Schiff_base-form_aldolases_CS"/>
</dbReference>
<dbReference type="AlphaFoldDB" id="G8QYP0"/>
<evidence type="ECO:0000256" key="4">
    <source>
        <dbReference type="ARBA" id="ARBA00012086"/>
    </source>
</evidence>
<dbReference type="OrthoDB" id="9782828at2"/>
<sequence>MAEKLFRGVYTAMVTPFTKKDNLDEEALRQIIEAQIHSGVDGLVPCGTTGESPTLSHDEHDRTIALTVEFADGRVPVMAGTGSNATTEAVRLSRHAQEVGANAVLLVNPYYNKPTQKGLFLHFKAIADSVDIPCILYNIKGRTGVNIETDTLIALSEACPNILGVKEASGSIEQIKSVIAKAHPGFSVLSGDDNLSLDLIQAGGDGVVSVASNICPGYISTMVHLALAGDMAAARNMEKDLAGFFKACFLETNPIPIKTAMARYHWCEESFRLPMCTFEHEENRRILYAELDKLDSLGAIRRR</sequence>
<evidence type="ECO:0000256" key="11">
    <source>
        <dbReference type="ARBA" id="ARBA00047836"/>
    </source>
</evidence>
<dbReference type="PANTHER" id="PTHR12128:SF66">
    <property type="entry name" value="4-HYDROXY-2-OXOGLUTARATE ALDOLASE, MITOCHONDRIAL"/>
    <property type="match status" value="1"/>
</dbReference>
<organism evidence="16 17">
    <name type="scientific">Sphaerochaeta pleomorpha (strain ATCC BAA-1885 / DSM 22778 / Grapes)</name>
    <dbReference type="NCBI Taxonomy" id="158190"/>
    <lineage>
        <taxon>Bacteria</taxon>
        <taxon>Pseudomonadati</taxon>
        <taxon>Spirochaetota</taxon>
        <taxon>Spirochaetia</taxon>
        <taxon>Spirochaetales</taxon>
        <taxon>Sphaerochaetaceae</taxon>
        <taxon>Sphaerochaeta</taxon>
    </lineage>
</organism>
<accession>G8QYP0</accession>
<dbReference type="GO" id="GO:0019877">
    <property type="term" value="P:diaminopimelate biosynthetic process"/>
    <property type="evidence" value="ECO:0007669"/>
    <property type="project" value="UniProtKB-UniRule"/>
</dbReference>
<keyword evidence="5 12" id="KW-0963">Cytoplasm</keyword>
<comment type="function">
    <text evidence="1 12">Catalyzes the condensation of (S)-aspartate-beta-semialdehyde [(S)-ASA] and pyruvate to 4-hydroxy-tetrahydrodipicolinate (HTPA).</text>
</comment>
<dbReference type="GO" id="GO:0009089">
    <property type="term" value="P:lysine biosynthetic process via diaminopimelate"/>
    <property type="evidence" value="ECO:0007669"/>
    <property type="project" value="UniProtKB-UniRule"/>
</dbReference>
<evidence type="ECO:0000313" key="17">
    <source>
        <dbReference type="Proteomes" id="UP000005632"/>
    </source>
</evidence>
<evidence type="ECO:0000256" key="1">
    <source>
        <dbReference type="ARBA" id="ARBA00003294"/>
    </source>
</evidence>
<dbReference type="Gene3D" id="3.20.20.70">
    <property type="entry name" value="Aldolase class I"/>
    <property type="match status" value="1"/>
</dbReference>
<keyword evidence="9 12" id="KW-0456">Lyase</keyword>
<comment type="similarity">
    <text evidence="3 12 13">Belongs to the DapA family.</text>
</comment>
<comment type="pathway">
    <text evidence="2 12">Amino-acid biosynthesis; L-lysine biosynthesis via DAP pathway; (S)-tetrahydrodipicolinate from L-aspartate: step 3/4.</text>
</comment>
<name>G8QYP0_SPHPG</name>
<dbReference type="PROSITE" id="PS00665">
    <property type="entry name" value="DHDPS_1"/>
    <property type="match status" value="1"/>
</dbReference>
<dbReference type="Pfam" id="PF00701">
    <property type="entry name" value="DHDPS"/>
    <property type="match status" value="1"/>
</dbReference>
<comment type="subunit">
    <text evidence="12">Homotetramer; dimer of dimers.</text>
</comment>
<proteinExistence type="inferred from homology"/>
<feature type="site" description="Part of a proton relay during catalysis" evidence="12">
    <location>
        <position position="111"/>
    </location>
</feature>
<dbReference type="PIRSF" id="PIRSF001365">
    <property type="entry name" value="DHDPS"/>
    <property type="match status" value="1"/>
</dbReference>
<dbReference type="Proteomes" id="UP000005632">
    <property type="component" value="Chromosome"/>
</dbReference>
<evidence type="ECO:0000256" key="5">
    <source>
        <dbReference type="ARBA" id="ARBA00022490"/>
    </source>
</evidence>
<evidence type="ECO:0000256" key="15">
    <source>
        <dbReference type="PIRSR" id="PIRSR001365-2"/>
    </source>
</evidence>
<evidence type="ECO:0000256" key="9">
    <source>
        <dbReference type="ARBA" id="ARBA00023239"/>
    </source>
</evidence>
<reference evidence="16 17" key="1">
    <citation type="submission" date="2011-11" db="EMBL/GenBank/DDBJ databases">
        <title>Complete sequence of Spirochaeta sp. grapes.</title>
        <authorList>
            <consortium name="US DOE Joint Genome Institute"/>
            <person name="Lucas S."/>
            <person name="Han J."/>
            <person name="Lapidus A."/>
            <person name="Cheng J.-F."/>
            <person name="Goodwin L."/>
            <person name="Pitluck S."/>
            <person name="Peters L."/>
            <person name="Ovchinnikova G."/>
            <person name="Munk A.C."/>
            <person name="Detter J.C."/>
            <person name="Han C."/>
            <person name="Tapia R."/>
            <person name="Land M."/>
            <person name="Hauser L."/>
            <person name="Kyrpides N."/>
            <person name="Ivanova N."/>
            <person name="Pagani I."/>
            <person name="Ritalahtilisa K."/>
            <person name="Loeffler F."/>
            <person name="Woyke T."/>
        </authorList>
    </citation>
    <scope>NUCLEOTIDE SEQUENCE [LARGE SCALE GENOMIC DNA]</scope>
    <source>
        <strain evidence="17">ATCC BAA-1885 / DSM 22778 / Grapes</strain>
    </source>
</reference>
<dbReference type="GO" id="GO:0005829">
    <property type="term" value="C:cytosol"/>
    <property type="evidence" value="ECO:0007669"/>
    <property type="project" value="TreeGrafter"/>
</dbReference>
<feature type="binding site" evidence="12 15">
    <location>
        <position position="208"/>
    </location>
    <ligand>
        <name>pyruvate</name>
        <dbReference type="ChEBI" id="CHEBI:15361"/>
    </ligand>
</feature>
<dbReference type="EC" id="4.3.3.7" evidence="4 12"/>